<dbReference type="InterPro" id="IPR036736">
    <property type="entry name" value="ACP-like_sf"/>
</dbReference>
<dbReference type="PROSITE" id="PS50075">
    <property type="entry name" value="CARRIER"/>
    <property type="match status" value="1"/>
</dbReference>
<dbReference type="eggNOG" id="COG0236">
    <property type="taxonomic scope" value="Bacteria"/>
</dbReference>
<dbReference type="PATRIC" id="fig|1280950.3.peg.859"/>
<organism evidence="2 3">
    <name type="scientific">Hyphomonas johnsonii MHS-2</name>
    <dbReference type="NCBI Taxonomy" id="1280950"/>
    <lineage>
        <taxon>Bacteria</taxon>
        <taxon>Pseudomonadati</taxon>
        <taxon>Pseudomonadota</taxon>
        <taxon>Alphaproteobacteria</taxon>
        <taxon>Hyphomonadales</taxon>
        <taxon>Hyphomonadaceae</taxon>
        <taxon>Hyphomonas</taxon>
    </lineage>
</organism>
<evidence type="ECO:0000259" key="1">
    <source>
        <dbReference type="PROSITE" id="PS50075"/>
    </source>
</evidence>
<evidence type="ECO:0000313" key="2">
    <source>
        <dbReference type="EMBL" id="KCZ94551.1"/>
    </source>
</evidence>
<dbReference type="STRING" id="1280950.HJO_04215"/>
<dbReference type="AlphaFoldDB" id="A0A059FVQ1"/>
<feature type="domain" description="Carrier" evidence="1">
    <location>
        <begin position="4"/>
        <end position="83"/>
    </location>
</feature>
<keyword evidence="3" id="KW-1185">Reference proteome</keyword>
<dbReference type="EMBL" id="ARYK01000001">
    <property type="protein sequence ID" value="KCZ94551.1"/>
    <property type="molecule type" value="Genomic_DNA"/>
</dbReference>
<gene>
    <name evidence="2" type="ORF">HJO_04215</name>
</gene>
<dbReference type="RefSeq" id="WP_035613813.1">
    <property type="nucleotide sequence ID" value="NZ_ARYK01000001.1"/>
</dbReference>
<dbReference type="Pfam" id="PF00550">
    <property type="entry name" value="PP-binding"/>
    <property type="match status" value="1"/>
</dbReference>
<accession>A0A059FVQ1</accession>
<dbReference type="Proteomes" id="UP000025171">
    <property type="component" value="Unassembled WGS sequence"/>
</dbReference>
<dbReference type="InterPro" id="IPR009081">
    <property type="entry name" value="PP-bd_ACP"/>
</dbReference>
<dbReference type="Gene3D" id="1.10.1200.10">
    <property type="entry name" value="ACP-like"/>
    <property type="match status" value="1"/>
</dbReference>
<evidence type="ECO:0000313" key="3">
    <source>
        <dbReference type="Proteomes" id="UP000025171"/>
    </source>
</evidence>
<protein>
    <submittedName>
        <fullName evidence="2">Acyl carrier protein</fullName>
    </submittedName>
</protein>
<dbReference type="OrthoDB" id="2625323at2"/>
<dbReference type="SUPFAM" id="SSF47336">
    <property type="entry name" value="ACP-like"/>
    <property type="match status" value="1"/>
</dbReference>
<sequence>MDKNKIKEAVRDFIVAQFLPGEDPESLTDDTLLVTDGVLDSLGSLKLVAFLEETFGISVDAHEVDVEHLDTLELIAQMVVAKGG</sequence>
<reference evidence="2 3" key="1">
    <citation type="journal article" date="2014" name="Antonie Van Leeuwenhoek">
        <title>Hyphomonas beringensis sp. nov. and Hyphomonas chukchiensis sp. nov., isolated from surface seawater of the Bering Sea and Chukchi Sea.</title>
        <authorList>
            <person name="Li C."/>
            <person name="Lai Q."/>
            <person name="Li G."/>
            <person name="Dong C."/>
            <person name="Wang J."/>
            <person name="Liao Y."/>
            <person name="Shao Z."/>
        </authorList>
    </citation>
    <scope>NUCLEOTIDE SEQUENCE [LARGE SCALE GENOMIC DNA]</scope>
    <source>
        <strain evidence="2 3">MHS-2</strain>
    </source>
</reference>
<comment type="caution">
    <text evidence="2">The sequence shown here is derived from an EMBL/GenBank/DDBJ whole genome shotgun (WGS) entry which is preliminary data.</text>
</comment>
<name>A0A059FVQ1_9PROT</name>
<proteinExistence type="predicted"/>